<accession>A0AAN6UNR6</accession>
<reference evidence="1" key="1">
    <citation type="journal article" date="2023" name="Mol. Phylogenet. Evol.">
        <title>Genome-scale phylogeny and comparative genomics of the fungal order Sordariales.</title>
        <authorList>
            <person name="Hensen N."/>
            <person name="Bonometti L."/>
            <person name="Westerberg I."/>
            <person name="Brannstrom I.O."/>
            <person name="Guillou S."/>
            <person name="Cros-Aarteil S."/>
            <person name="Calhoun S."/>
            <person name="Haridas S."/>
            <person name="Kuo A."/>
            <person name="Mondo S."/>
            <person name="Pangilinan J."/>
            <person name="Riley R."/>
            <person name="LaButti K."/>
            <person name="Andreopoulos B."/>
            <person name="Lipzen A."/>
            <person name="Chen C."/>
            <person name="Yan M."/>
            <person name="Daum C."/>
            <person name="Ng V."/>
            <person name="Clum A."/>
            <person name="Steindorff A."/>
            <person name="Ohm R.A."/>
            <person name="Martin F."/>
            <person name="Silar P."/>
            <person name="Natvig D.O."/>
            <person name="Lalanne C."/>
            <person name="Gautier V."/>
            <person name="Ament-Velasquez S.L."/>
            <person name="Kruys A."/>
            <person name="Hutchinson M.I."/>
            <person name="Powell A.J."/>
            <person name="Barry K."/>
            <person name="Miller A.N."/>
            <person name="Grigoriev I.V."/>
            <person name="Debuchy R."/>
            <person name="Gladieux P."/>
            <person name="Hiltunen Thoren M."/>
            <person name="Johannesson H."/>
        </authorList>
    </citation>
    <scope>NUCLEOTIDE SEQUENCE</scope>
    <source>
        <strain evidence="1">CBS 123565</strain>
    </source>
</reference>
<dbReference type="SUPFAM" id="SSF52047">
    <property type="entry name" value="RNI-like"/>
    <property type="match status" value="1"/>
</dbReference>
<evidence type="ECO:0000313" key="1">
    <source>
        <dbReference type="EMBL" id="KAK4136398.1"/>
    </source>
</evidence>
<dbReference type="Proteomes" id="UP001304895">
    <property type="component" value="Unassembled WGS sequence"/>
</dbReference>
<dbReference type="EMBL" id="MU853403">
    <property type="protein sequence ID" value="KAK4136398.1"/>
    <property type="molecule type" value="Genomic_DNA"/>
</dbReference>
<sequence length="338" mass="38430">MGREPADWHLNVSSDDQVRSFPTPEYQRMGHMVTFRLTVDTGNRNMLLREAFPPFAQFPVRPRVLHLEMLSGWQDCIDLMGNTRDETRIKRCHLRFYGSILGNTGLGAHCNIFTHPTLKVLTIENRPDSVDELEQLPLPPDPASTPLKELCVSGVELRTLTPVLAIPRGLRMLSVNFTSPTTNAFVRDYMQLATAPIISAALGKHRTTLQQLDFHHHCLNEFDWSQFEVVQFLRLHQDHIFSACKVWAKPLHTLLPKTLVKLTIHGCDFTKGHTGVCVLEASLLHLLDELEADQRNSQLFCHLKNITLILGERSPQPDDGFKQRCADSHIAWPIRDSP</sequence>
<organism evidence="1 2">
    <name type="scientific">Trichocladium antarcticum</name>
    <dbReference type="NCBI Taxonomy" id="1450529"/>
    <lineage>
        <taxon>Eukaryota</taxon>
        <taxon>Fungi</taxon>
        <taxon>Dikarya</taxon>
        <taxon>Ascomycota</taxon>
        <taxon>Pezizomycotina</taxon>
        <taxon>Sordariomycetes</taxon>
        <taxon>Sordariomycetidae</taxon>
        <taxon>Sordariales</taxon>
        <taxon>Chaetomiaceae</taxon>
        <taxon>Trichocladium</taxon>
    </lineage>
</organism>
<name>A0AAN6UNR6_9PEZI</name>
<dbReference type="AlphaFoldDB" id="A0AAN6UNR6"/>
<gene>
    <name evidence="1" type="ORF">BT67DRAFT_439401</name>
</gene>
<evidence type="ECO:0000313" key="2">
    <source>
        <dbReference type="Proteomes" id="UP001304895"/>
    </source>
</evidence>
<protein>
    <submittedName>
        <fullName evidence="1">Uncharacterized protein</fullName>
    </submittedName>
</protein>
<keyword evidence="2" id="KW-1185">Reference proteome</keyword>
<reference evidence="1" key="2">
    <citation type="submission" date="2023-05" db="EMBL/GenBank/DDBJ databases">
        <authorList>
            <consortium name="Lawrence Berkeley National Laboratory"/>
            <person name="Steindorff A."/>
            <person name="Hensen N."/>
            <person name="Bonometti L."/>
            <person name="Westerberg I."/>
            <person name="Brannstrom I.O."/>
            <person name="Guillou S."/>
            <person name="Cros-Aarteil S."/>
            <person name="Calhoun S."/>
            <person name="Haridas S."/>
            <person name="Kuo A."/>
            <person name="Mondo S."/>
            <person name="Pangilinan J."/>
            <person name="Riley R."/>
            <person name="Labutti K."/>
            <person name="Andreopoulos B."/>
            <person name="Lipzen A."/>
            <person name="Chen C."/>
            <person name="Yanf M."/>
            <person name="Daum C."/>
            <person name="Ng V."/>
            <person name="Clum A."/>
            <person name="Ohm R."/>
            <person name="Martin F."/>
            <person name="Silar P."/>
            <person name="Natvig D."/>
            <person name="Lalanne C."/>
            <person name="Gautier V."/>
            <person name="Ament-Velasquez S.L."/>
            <person name="Kruys A."/>
            <person name="Hutchinson M.I."/>
            <person name="Powell A.J."/>
            <person name="Barry K."/>
            <person name="Miller A.N."/>
            <person name="Grigoriev I.V."/>
            <person name="Debuchy R."/>
            <person name="Gladieux P."/>
            <person name="Thoren M.H."/>
            <person name="Johannesson H."/>
        </authorList>
    </citation>
    <scope>NUCLEOTIDE SEQUENCE</scope>
    <source>
        <strain evidence="1">CBS 123565</strain>
    </source>
</reference>
<comment type="caution">
    <text evidence="1">The sequence shown here is derived from an EMBL/GenBank/DDBJ whole genome shotgun (WGS) entry which is preliminary data.</text>
</comment>
<proteinExistence type="predicted"/>